<feature type="chain" id="PRO_5046151151" description="DUF4148 domain-containing protein" evidence="2">
    <location>
        <begin position="21"/>
        <end position="92"/>
    </location>
</feature>
<proteinExistence type="predicted"/>
<dbReference type="RefSeq" id="WP_213668667.1">
    <property type="nucleotide sequence ID" value="NZ_JAHCDA010000001.1"/>
</dbReference>
<dbReference type="EMBL" id="JAHCDA010000001">
    <property type="protein sequence ID" value="MBS7810018.1"/>
    <property type="molecule type" value="Genomic_DNA"/>
</dbReference>
<keyword evidence="4" id="KW-1185">Reference proteome</keyword>
<feature type="region of interest" description="Disordered" evidence="1">
    <location>
        <begin position="70"/>
        <end position="92"/>
    </location>
</feature>
<name>A0ABS5QBQ8_9PROT</name>
<dbReference type="Proteomes" id="UP000766336">
    <property type="component" value="Unassembled WGS sequence"/>
</dbReference>
<evidence type="ECO:0000256" key="2">
    <source>
        <dbReference type="SAM" id="SignalP"/>
    </source>
</evidence>
<comment type="caution">
    <text evidence="3">The sequence shown here is derived from an EMBL/GenBank/DDBJ whole genome shotgun (WGS) entry which is preliminary data.</text>
</comment>
<gene>
    <name evidence="3" type="ORF">KHU32_03650</name>
</gene>
<evidence type="ECO:0000256" key="1">
    <source>
        <dbReference type="SAM" id="MobiDB-lite"/>
    </source>
</evidence>
<sequence>MRAFALTVALLAGAAGPALAQGTSASGSGAIHGQNWTMGQDFSQHRQTAPTPGTLAADRALRAERQRQMSRNFDGVGRPVAQMPVPTPVGAR</sequence>
<organism evidence="3 4">
    <name type="scientific">Roseococcus pinisoli</name>
    <dbReference type="NCBI Taxonomy" id="2835040"/>
    <lineage>
        <taxon>Bacteria</taxon>
        <taxon>Pseudomonadati</taxon>
        <taxon>Pseudomonadota</taxon>
        <taxon>Alphaproteobacteria</taxon>
        <taxon>Acetobacterales</taxon>
        <taxon>Roseomonadaceae</taxon>
        <taxon>Roseococcus</taxon>
    </lineage>
</organism>
<evidence type="ECO:0008006" key="5">
    <source>
        <dbReference type="Google" id="ProtNLM"/>
    </source>
</evidence>
<reference evidence="3 4" key="1">
    <citation type="submission" date="2021-05" db="EMBL/GenBank/DDBJ databases">
        <title>Roseococcus sp. XZZS9, whole genome shotgun sequencing project.</title>
        <authorList>
            <person name="Zhao G."/>
            <person name="Shen L."/>
        </authorList>
    </citation>
    <scope>NUCLEOTIDE SEQUENCE [LARGE SCALE GENOMIC DNA]</scope>
    <source>
        <strain evidence="3 4">XZZS9</strain>
    </source>
</reference>
<keyword evidence="2" id="KW-0732">Signal</keyword>
<accession>A0ABS5QBQ8</accession>
<protein>
    <recommendedName>
        <fullName evidence="5">DUF4148 domain-containing protein</fullName>
    </recommendedName>
</protein>
<evidence type="ECO:0000313" key="3">
    <source>
        <dbReference type="EMBL" id="MBS7810018.1"/>
    </source>
</evidence>
<evidence type="ECO:0000313" key="4">
    <source>
        <dbReference type="Proteomes" id="UP000766336"/>
    </source>
</evidence>
<feature type="signal peptide" evidence="2">
    <location>
        <begin position="1"/>
        <end position="20"/>
    </location>
</feature>